<evidence type="ECO:0000256" key="4">
    <source>
        <dbReference type="ARBA" id="ARBA00023172"/>
    </source>
</evidence>
<dbReference type="InterPro" id="IPR013849">
    <property type="entry name" value="DNA_helicase_Holl-junc_RuvA_I"/>
</dbReference>
<dbReference type="Proteomes" id="UP001330434">
    <property type="component" value="Chromosome"/>
</dbReference>
<dbReference type="NCBIfam" id="TIGR00084">
    <property type="entry name" value="ruvA"/>
    <property type="match status" value="1"/>
</dbReference>
<keyword evidence="9" id="KW-0547">Nucleotide-binding</keyword>
<organism evidence="9 10">
    <name type="scientific">Candidatus Bealeia paramacronuclearis</name>
    <dbReference type="NCBI Taxonomy" id="1921001"/>
    <lineage>
        <taxon>Bacteria</taxon>
        <taxon>Pseudomonadati</taxon>
        <taxon>Pseudomonadota</taxon>
        <taxon>Alphaproteobacteria</taxon>
        <taxon>Holosporales</taxon>
        <taxon>Holosporaceae</taxon>
        <taxon>Candidatus Bealeia</taxon>
    </lineage>
</organism>
<evidence type="ECO:0000313" key="10">
    <source>
        <dbReference type="Proteomes" id="UP001330434"/>
    </source>
</evidence>
<evidence type="ECO:0000256" key="6">
    <source>
        <dbReference type="HAMAP-Rule" id="MF_00031"/>
    </source>
</evidence>
<evidence type="ECO:0000256" key="2">
    <source>
        <dbReference type="ARBA" id="ARBA00022763"/>
    </source>
</evidence>
<dbReference type="InterPro" id="IPR010994">
    <property type="entry name" value="RuvA_2-like"/>
</dbReference>
<dbReference type="SUPFAM" id="SSF50249">
    <property type="entry name" value="Nucleic acid-binding proteins"/>
    <property type="match status" value="1"/>
</dbReference>
<comment type="subunit">
    <text evidence="6">Homotetramer. Forms an RuvA(8)-RuvB(12)-Holliday junction (HJ) complex. HJ DNA is sandwiched between 2 RuvA tetramers; dsDNA enters through RuvA and exits via RuvB. An RuvB hexamer assembles on each DNA strand where it exits the tetramer. Each RuvB hexamer is contacted by two RuvA subunits (via domain III) on 2 adjacent RuvB subunits; this complex drives branch migration. In the full resolvosome a probable DNA-RuvA(4)-RuvB(12)-RuvC(2) complex forms which resolves the HJ.</text>
</comment>
<keyword evidence="10" id="KW-1185">Reference proteome</keyword>
<comment type="caution">
    <text evidence="6">Lacks conserved residue(s) required for the propagation of feature annotation.</text>
</comment>
<keyword evidence="1 6" id="KW-0963">Cytoplasm</keyword>
<dbReference type="InterPro" id="IPR000085">
    <property type="entry name" value="RuvA"/>
</dbReference>
<evidence type="ECO:0000256" key="1">
    <source>
        <dbReference type="ARBA" id="ARBA00022490"/>
    </source>
</evidence>
<dbReference type="HAMAP" id="MF_00031">
    <property type="entry name" value="DNA_HJ_migration_RuvA"/>
    <property type="match status" value="1"/>
</dbReference>
<keyword evidence="2 6" id="KW-0227">DNA damage</keyword>
<dbReference type="Pfam" id="PF14520">
    <property type="entry name" value="HHH_5"/>
    <property type="match status" value="1"/>
</dbReference>
<dbReference type="RefSeq" id="WP_331255267.1">
    <property type="nucleotide sequence ID" value="NZ_CP133270.1"/>
</dbReference>
<evidence type="ECO:0000256" key="3">
    <source>
        <dbReference type="ARBA" id="ARBA00023125"/>
    </source>
</evidence>
<sequence>MIARLKGILEEIGSDSLILDVNGVGYLVSCSQKTLGALGPKGAPVSLWIETLMRSESLQLYGFFEKAEQACFLKLLTVQGVGSRMALSLLSTMTPEELIRAIAFQDKALLTRADGVGPKLASRLVTELKDKFEKGFEGIELKPATSTHLGGVSSAFEDAISALVNLGYRKGDVTEVLIRERKTLPEDATLQDWIRLGLSHLARAVA</sequence>
<evidence type="ECO:0000313" key="9">
    <source>
        <dbReference type="EMBL" id="WVX66393.1"/>
    </source>
</evidence>
<evidence type="ECO:0000259" key="8">
    <source>
        <dbReference type="Pfam" id="PF07499"/>
    </source>
</evidence>
<dbReference type="GO" id="GO:0004386">
    <property type="term" value="F:helicase activity"/>
    <property type="evidence" value="ECO:0007669"/>
    <property type="project" value="UniProtKB-KW"/>
</dbReference>
<dbReference type="InterPro" id="IPR011114">
    <property type="entry name" value="RuvA_C"/>
</dbReference>
<accession>A0ABZ2C2U4</accession>
<keyword evidence="4 6" id="KW-0233">DNA recombination</keyword>
<dbReference type="InterPro" id="IPR012340">
    <property type="entry name" value="NA-bd_OB-fold"/>
</dbReference>
<proteinExistence type="inferred from homology"/>
<feature type="domain" description="Holliday junction DNA helicase RuvA C-terminal" evidence="8">
    <location>
        <begin position="155"/>
        <end position="201"/>
    </location>
</feature>
<keyword evidence="9" id="KW-0378">Hydrolase</keyword>
<feature type="region of interest" description="Domain III" evidence="6">
    <location>
        <begin position="153"/>
        <end position="206"/>
    </location>
</feature>
<comment type="function">
    <text evidence="6">The RuvA-RuvB-RuvC complex processes Holliday junction (HJ) DNA during genetic recombination and DNA repair, while the RuvA-RuvB complex plays an important role in the rescue of blocked DNA replication forks via replication fork reversal (RFR). RuvA specifically binds to HJ cruciform DNA, conferring on it an open structure. The RuvB hexamer acts as an ATP-dependent pump, pulling dsDNA into and through the RuvAB complex. HJ branch migration allows RuvC to scan DNA until it finds its consensus sequence, where it cleaves and resolves the cruciform DNA.</text>
</comment>
<dbReference type="Gene3D" id="1.10.150.20">
    <property type="entry name" value="5' to 3' exonuclease, C-terminal subdomain"/>
    <property type="match status" value="1"/>
</dbReference>
<dbReference type="Pfam" id="PF07499">
    <property type="entry name" value="RuvA_C"/>
    <property type="match status" value="1"/>
</dbReference>
<gene>
    <name evidence="6" type="primary">ruvA</name>
    <name evidence="9" type="ORF">Bealeia1_00570</name>
</gene>
<evidence type="ECO:0000259" key="7">
    <source>
        <dbReference type="Pfam" id="PF01330"/>
    </source>
</evidence>
<comment type="domain">
    <text evidence="6">Has three domains with a flexible linker between the domains II and III and assumes an 'L' shape. Domain III is highly mobile and contacts RuvB.</text>
</comment>
<keyword evidence="9" id="KW-0347">Helicase</keyword>
<comment type="subcellular location">
    <subcellularLocation>
        <location evidence="6">Cytoplasm</location>
    </subcellularLocation>
</comment>
<reference evidence="9 10" key="1">
    <citation type="journal article" date="2024" name="Environ. Microbiol.">
        <title>Novel evolutionary insights on the interactions of the Holosporales (Alphaproteobacteria) with eukaryotic hosts from comparative genomics.</title>
        <authorList>
            <person name="Giovannini M."/>
            <person name="Petroni G."/>
            <person name="Castelli M."/>
        </authorList>
    </citation>
    <scope>NUCLEOTIDE SEQUENCE [LARGE SCALE GENOMIC DNA]</scope>
    <source>
        <strain evidence="9 10">US_Bl 15I1</strain>
    </source>
</reference>
<feature type="region of interest" description="Domain I" evidence="6">
    <location>
        <begin position="1"/>
        <end position="64"/>
    </location>
</feature>
<dbReference type="Gene3D" id="2.40.50.140">
    <property type="entry name" value="Nucleic acid-binding proteins"/>
    <property type="match status" value="1"/>
</dbReference>
<dbReference type="EMBL" id="CP133270">
    <property type="protein sequence ID" value="WVX66393.1"/>
    <property type="molecule type" value="Genomic_DNA"/>
</dbReference>
<dbReference type="CDD" id="cd14332">
    <property type="entry name" value="UBA_RuvA_C"/>
    <property type="match status" value="1"/>
</dbReference>
<dbReference type="Pfam" id="PF01330">
    <property type="entry name" value="RuvA_N"/>
    <property type="match status" value="1"/>
</dbReference>
<feature type="domain" description="DNA helicase Holliday junction RuvA type" evidence="7">
    <location>
        <begin position="1"/>
        <end position="62"/>
    </location>
</feature>
<keyword evidence="5 6" id="KW-0234">DNA repair</keyword>
<dbReference type="Gene3D" id="1.10.8.10">
    <property type="entry name" value="DNA helicase RuvA subunit, C-terminal domain"/>
    <property type="match status" value="1"/>
</dbReference>
<keyword evidence="9" id="KW-0067">ATP-binding</keyword>
<dbReference type="SUPFAM" id="SSF47781">
    <property type="entry name" value="RuvA domain 2-like"/>
    <property type="match status" value="1"/>
</dbReference>
<comment type="similarity">
    <text evidence="6">Belongs to the RuvA family.</text>
</comment>
<name>A0ABZ2C2U4_9PROT</name>
<evidence type="ECO:0000256" key="5">
    <source>
        <dbReference type="ARBA" id="ARBA00023204"/>
    </source>
</evidence>
<keyword evidence="3 6" id="KW-0238">DNA-binding</keyword>
<dbReference type="InterPro" id="IPR036267">
    <property type="entry name" value="RuvA_C_sf"/>
</dbReference>
<dbReference type="SUPFAM" id="SSF46929">
    <property type="entry name" value="DNA helicase RuvA subunit, C-terminal domain"/>
    <property type="match status" value="1"/>
</dbReference>
<protein>
    <recommendedName>
        <fullName evidence="6">Holliday junction branch migration complex subunit RuvA</fullName>
    </recommendedName>
</protein>